<accession>A0AAD6SDP7</accession>
<dbReference type="PROSITE" id="PS00022">
    <property type="entry name" value="EGF_1"/>
    <property type="match status" value="1"/>
</dbReference>
<evidence type="ECO:0000259" key="15">
    <source>
        <dbReference type="PROSITE" id="PS50893"/>
    </source>
</evidence>
<dbReference type="PANTHER" id="PTHR48041">
    <property type="entry name" value="ABC TRANSPORTER G FAMILY MEMBER 28"/>
    <property type="match status" value="1"/>
</dbReference>
<keyword evidence="3" id="KW-0813">Transport</keyword>
<evidence type="ECO:0000256" key="7">
    <source>
        <dbReference type="ARBA" id="ARBA00022824"/>
    </source>
</evidence>
<keyword evidence="11" id="KW-0325">Glycoprotein</keyword>
<comment type="caution">
    <text evidence="16">The sequence shown here is derived from an EMBL/GenBank/DDBJ whole genome shotgun (WGS) entry which is preliminary data.</text>
</comment>
<dbReference type="InterPro" id="IPR003593">
    <property type="entry name" value="AAA+_ATPase"/>
</dbReference>
<evidence type="ECO:0000256" key="6">
    <source>
        <dbReference type="ARBA" id="ARBA00022741"/>
    </source>
</evidence>
<dbReference type="InterPro" id="IPR050352">
    <property type="entry name" value="ABCG_transporters"/>
</dbReference>
<evidence type="ECO:0000256" key="12">
    <source>
        <dbReference type="SAM" id="MobiDB-lite"/>
    </source>
</evidence>
<keyword evidence="6" id="KW-0547">Nucleotide-binding</keyword>
<dbReference type="PROSITE" id="PS00211">
    <property type="entry name" value="ABC_TRANSPORTER_1"/>
    <property type="match status" value="1"/>
</dbReference>
<dbReference type="InterPro" id="IPR027417">
    <property type="entry name" value="P-loop_NTPase"/>
</dbReference>
<evidence type="ECO:0000256" key="3">
    <source>
        <dbReference type="ARBA" id="ARBA00022448"/>
    </source>
</evidence>
<keyword evidence="9 13" id="KW-1133">Transmembrane helix</keyword>
<evidence type="ECO:0000256" key="4">
    <source>
        <dbReference type="ARBA" id="ARBA00022692"/>
    </source>
</evidence>
<feature type="transmembrane region" description="Helical" evidence="13">
    <location>
        <begin position="1054"/>
        <end position="1074"/>
    </location>
</feature>
<feature type="transmembrane region" description="Helical" evidence="13">
    <location>
        <begin position="839"/>
        <end position="861"/>
    </location>
</feature>
<evidence type="ECO:0000256" key="8">
    <source>
        <dbReference type="ARBA" id="ARBA00022840"/>
    </source>
</evidence>
<dbReference type="PANTHER" id="PTHR48041:SF2">
    <property type="entry name" value="ATP-DEPENDENT PERMEASE-RELATED"/>
    <property type="match status" value="1"/>
</dbReference>
<dbReference type="InterPro" id="IPR043926">
    <property type="entry name" value="ABCG_dom"/>
</dbReference>
<dbReference type="Gene3D" id="3.40.50.300">
    <property type="entry name" value="P-loop containing nucleotide triphosphate hydrolases"/>
    <property type="match status" value="1"/>
</dbReference>
<dbReference type="GO" id="GO:0140359">
    <property type="term" value="F:ABC-type transporter activity"/>
    <property type="evidence" value="ECO:0007669"/>
    <property type="project" value="InterPro"/>
</dbReference>
<evidence type="ECO:0000256" key="1">
    <source>
        <dbReference type="ARBA" id="ARBA00004477"/>
    </source>
</evidence>
<feature type="domain" description="ABC transporter" evidence="15">
    <location>
        <begin position="368"/>
        <end position="608"/>
    </location>
</feature>
<dbReference type="FunFam" id="3.40.50.300:FF:000702">
    <property type="entry name" value="ABC transporter (Adp1)"/>
    <property type="match status" value="1"/>
</dbReference>
<dbReference type="Pfam" id="PF19055">
    <property type="entry name" value="ABC2_membrane_7"/>
    <property type="match status" value="1"/>
</dbReference>
<feature type="signal peptide" evidence="14">
    <location>
        <begin position="1"/>
        <end position="36"/>
    </location>
</feature>
<comment type="similarity">
    <text evidence="2">Belongs to the ABC transporter superfamily. ABCG family. Eye pigment precursor importer (TC 3.A.1.204) subfamily.</text>
</comment>
<dbReference type="Pfam" id="PF00005">
    <property type="entry name" value="ABC_tran"/>
    <property type="match status" value="1"/>
</dbReference>
<keyword evidence="5 14" id="KW-0732">Signal</keyword>
<proteinExistence type="inferred from homology"/>
<evidence type="ECO:0000313" key="16">
    <source>
        <dbReference type="EMBL" id="KAJ7025753.1"/>
    </source>
</evidence>
<keyword evidence="7" id="KW-0256">Endoplasmic reticulum</keyword>
<dbReference type="GO" id="GO:0005524">
    <property type="term" value="F:ATP binding"/>
    <property type="evidence" value="ECO:0007669"/>
    <property type="project" value="UniProtKB-KW"/>
</dbReference>
<dbReference type="InterPro" id="IPR013525">
    <property type="entry name" value="ABC2_TM"/>
</dbReference>
<feature type="transmembrane region" description="Helical" evidence="13">
    <location>
        <begin position="996"/>
        <end position="1015"/>
    </location>
</feature>
<dbReference type="CDD" id="cd03213">
    <property type="entry name" value="ABCG_EPDR"/>
    <property type="match status" value="1"/>
</dbReference>
<keyword evidence="17" id="KW-1185">Reference proteome</keyword>
<dbReference type="EMBL" id="JARJCM010000149">
    <property type="protein sequence ID" value="KAJ7025753.1"/>
    <property type="molecule type" value="Genomic_DNA"/>
</dbReference>
<gene>
    <name evidence="16" type="ORF">C8F04DRAFT_1268887</name>
</gene>
<feature type="transmembrane region" description="Helical" evidence="13">
    <location>
        <begin position="965"/>
        <end position="984"/>
    </location>
</feature>
<evidence type="ECO:0000256" key="5">
    <source>
        <dbReference type="ARBA" id="ARBA00022729"/>
    </source>
</evidence>
<dbReference type="Pfam" id="PF01061">
    <property type="entry name" value="ABC2_membrane"/>
    <property type="match status" value="2"/>
</dbReference>
<dbReference type="SMART" id="SM00382">
    <property type="entry name" value="AAA"/>
    <property type="match status" value="1"/>
</dbReference>
<feature type="region of interest" description="Disordered" evidence="12">
    <location>
        <begin position="632"/>
        <end position="693"/>
    </location>
</feature>
<dbReference type="GO" id="GO:0016887">
    <property type="term" value="F:ATP hydrolysis activity"/>
    <property type="evidence" value="ECO:0007669"/>
    <property type="project" value="InterPro"/>
</dbReference>
<dbReference type="GO" id="GO:0005789">
    <property type="term" value="C:endoplasmic reticulum membrane"/>
    <property type="evidence" value="ECO:0007669"/>
    <property type="project" value="UniProtKB-SubCell"/>
</dbReference>
<feature type="compositionally biased region" description="Polar residues" evidence="12">
    <location>
        <begin position="667"/>
        <end position="677"/>
    </location>
</feature>
<dbReference type="SUPFAM" id="SSF52540">
    <property type="entry name" value="P-loop containing nucleoside triphosphate hydrolases"/>
    <property type="match status" value="1"/>
</dbReference>
<name>A0AAD6SDP7_9AGAR</name>
<dbReference type="InterPro" id="IPR000742">
    <property type="entry name" value="EGF"/>
</dbReference>
<dbReference type="AlphaFoldDB" id="A0AAD6SDP7"/>
<evidence type="ECO:0000256" key="10">
    <source>
        <dbReference type="ARBA" id="ARBA00023136"/>
    </source>
</evidence>
<dbReference type="Proteomes" id="UP001218188">
    <property type="component" value="Unassembled WGS sequence"/>
</dbReference>
<protein>
    <recommendedName>
        <fullName evidence="15">ABC transporter domain-containing protein</fullName>
    </recommendedName>
</protein>
<dbReference type="InterPro" id="IPR003439">
    <property type="entry name" value="ABC_transporter-like_ATP-bd"/>
</dbReference>
<dbReference type="InterPro" id="IPR017871">
    <property type="entry name" value="ABC_transporter-like_CS"/>
</dbReference>
<sequence>MSGFSTYSPPALMALRFLRPSLLVLLLSTQGPSGNAAPEKCPPCFNCKLPAFACGQYGECNDYDGQCKCPAGWGGIDCLVPQCDSLADGDQRRLREGNSCDCKEGWGGINCNVCQTNQACAGFPLAGSPIGDDDEVNPEDMRCYTGGETVFNNHQMCNVTNRKIIDQVGAHRPVQVTFSCDTPTETCSFQFWVEEVESFYCALDTCSSSSTIGYDTNTTTYACEHMKCSCIPGRFICGEDGSVNIDDFLREEIRGPAAFSCKSGSGCKFEEPAMNDLISDIFADPYITLDCLGGECLHFSQIPGYVRPPKPDTSKWVALSAAGAGLLVLITSAILWYAGRASGGEFGQIRLPDDEQARLMNDHVPATLHFSDLSYTLGSRVLLDNISGTIKPGQVCAIMGASGAGKSTFLDILARKSKRGHVGGTTYVNGREVKKEEFKAVTGFVDQEDTLMSTLTVYETVLYSALLRLPREMSLEAKRFRTLETMNELGILGIKDSRIGASGQRSISGGEKRRVSIACELVTSPSILFLDEPTSGLDAYNAFNVVECLVSLARDYNRTVIFTIHQPRSNIVALFDQLILLASGKLVYSGEFSKCQAYFADIGQPCPPGFNIADFLIDMTMHASLDERLNTEDTPTLEPASPSEDVTNLGDEERGLARHQTPAVPLSTRSRGSTSPDNDAGDTRVPSSSSSHYIKRKTSQFLEAVSLSSSNKKNGNAPITPKLAALVEAYAASSVARGIREEGEALRRASVNATAGVAANANANGELPDVAVETSLLRGRKRASYGTQFRILSGRAFKNLYRDPALLMAHYLSSIALALICGLFFHNVTNDISGFQNRLGLFFFTLALFGFSCLSSLGLFANERILFIRERANGYYSTFTYFSSKASPLLCPGPTPFLNSNQVLFDILPLRVVPPIMFGGIVYGLVGLVPTVASFWKFMLILVLFNLTTAVVVLFLSIAIASTSVAGLAGTLVMLFNLMFTGLLINRESVPAAFRWLHTISFFHAAFEALAVNELRYLHLTETKYGVELDVPAAVILSTFGLHAQSFWWPNTVLLGVFFTALTAASFLTLHFFVKEKR</sequence>
<evidence type="ECO:0000256" key="11">
    <source>
        <dbReference type="ARBA" id="ARBA00023180"/>
    </source>
</evidence>
<reference evidence="16" key="1">
    <citation type="submission" date="2023-03" db="EMBL/GenBank/DDBJ databases">
        <title>Massive genome expansion in bonnet fungi (Mycena s.s.) driven by repeated elements and novel gene families across ecological guilds.</title>
        <authorList>
            <consortium name="Lawrence Berkeley National Laboratory"/>
            <person name="Harder C.B."/>
            <person name="Miyauchi S."/>
            <person name="Viragh M."/>
            <person name="Kuo A."/>
            <person name="Thoen E."/>
            <person name="Andreopoulos B."/>
            <person name="Lu D."/>
            <person name="Skrede I."/>
            <person name="Drula E."/>
            <person name="Henrissat B."/>
            <person name="Morin E."/>
            <person name="Kohler A."/>
            <person name="Barry K."/>
            <person name="LaButti K."/>
            <person name="Morin E."/>
            <person name="Salamov A."/>
            <person name="Lipzen A."/>
            <person name="Mereny Z."/>
            <person name="Hegedus B."/>
            <person name="Baldrian P."/>
            <person name="Stursova M."/>
            <person name="Weitz H."/>
            <person name="Taylor A."/>
            <person name="Grigoriev I.V."/>
            <person name="Nagy L.G."/>
            <person name="Martin F."/>
            <person name="Kauserud H."/>
        </authorList>
    </citation>
    <scope>NUCLEOTIDE SEQUENCE</scope>
    <source>
        <strain evidence="16">CBHHK200</strain>
    </source>
</reference>
<comment type="subcellular location">
    <subcellularLocation>
        <location evidence="1">Endoplasmic reticulum membrane</location>
        <topology evidence="1">Multi-pass membrane protein</topology>
    </subcellularLocation>
</comment>
<feature type="chain" id="PRO_5041898305" description="ABC transporter domain-containing protein" evidence="14">
    <location>
        <begin position="37"/>
        <end position="1078"/>
    </location>
</feature>
<organism evidence="16 17">
    <name type="scientific">Mycena alexandri</name>
    <dbReference type="NCBI Taxonomy" id="1745969"/>
    <lineage>
        <taxon>Eukaryota</taxon>
        <taxon>Fungi</taxon>
        <taxon>Dikarya</taxon>
        <taxon>Basidiomycota</taxon>
        <taxon>Agaricomycotina</taxon>
        <taxon>Agaricomycetes</taxon>
        <taxon>Agaricomycetidae</taxon>
        <taxon>Agaricales</taxon>
        <taxon>Marasmiineae</taxon>
        <taxon>Mycenaceae</taxon>
        <taxon>Mycena</taxon>
    </lineage>
</organism>
<feature type="transmembrane region" description="Helical" evidence="13">
    <location>
        <begin position="805"/>
        <end position="827"/>
    </location>
</feature>
<keyword evidence="4 13" id="KW-0812">Transmembrane</keyword>
<feature type="transmembrane region" description="Helical" evidence="13">
    <location>
        <begin position="908"/>
        <end position="929"/>
    </location>
</feature>
<evidence type="ECO:0000313" key="17">
    <source>
        <dbReference type="Proteomes" id="UP001218188"/>
    </source>
</evidence>
<keyword evidence="10 13" id="KW-0472">Membrane</keyword>
<evidence type="ECO:0000256" key="14">
    <source>
        <dbReference type="SAM" id="SignalP"/>
    </source>
</evidence>
<keyword evidence="8" id="KW-0067">ATP-binding</keyword>
<feature type="transmembrane region" description="Helical" evidence="13">
    <location>
        <begin position="935"/>
        <end position="958"/>
    </location>
</feature>
<evidence type="ECO:0000256" key="13">
    <source>
        <dbReference type="SAM" id="Phobius"/>
    </source>
</evidence>
<evidence type="ECO:0000256" key="2">
    <source>
        <dbReference type="ARBA" id="ARBA00005814"/>
    </source>
</evidence>
<dbReference type="PROSITE" id="PS50893">
    <property type="entry name" value="ABC_TRANSPORTER_2"/>
    <property type="match status" value="1"/>
</dbReference>
<evidence type="ECO:0000256" key="9">
    <source>
        <dbReference type="ARBA" id="ARBA00022989"/>
    </source>
</evidence>